<dbReference type="InterPro" id="IPR020449">
    <property type="entry name" value="Tscrpt_reg_AraC-type_HTH"/>
</dbReference>
<dbReference type="Pfam" id="PF12833">
    <property type="entry name" value="HTH_18"/>
    <property type="match status" value="1"/>
</dbReference>
<comment type="caution">
    <text evidence="5">The sequence shown here is derived from an EMBL/GenBank/DDBJ whole genome shotgun (WGS) entry which is preliminary data.</text>
</comment>
<dbReference type="PANTHER" id="PTHR43280">
    <property type="entry name" value="ARAC-FAMILY TRANSCRIPTIONAL REGULATOR"/>
    <property type="match status" value="1"/>
</dbReference>
<dbReference type="InterPro" id="IPR014710">
    <property type="entry name" value="RmlC-like_jellyroll"/>
</dbReference>
<dbReference type="SUPFAM" id="SSF46689">
    <property type="entry name" value="Homeodomain-like"/>
    <property type="match status" value="2"/>
</dbReference>
<keyword evidence="2" id="KW-0238">DNA-binding</keyword>
<dbReference type="EMBL" id="RRCN01000001">
    <property type="protein sequence ID" value="RRJ66160.1"/>
    <property type="molecule type" value="Genomic_DNA"/>
</dbReference>
<organism evidence="5 6">
    <name type="scientific">Paenibacillus oralis</name>
    <dbReference type="NCBI Taxonomy" id="2490856"/>
    <lineage>
        <taxon>Bacteria</taxon>
        <taxon>Bacillati</taxon>
        <taxon>Bacillota</taxon>
        <taxon>Bacilli</taxon>
        <taxon>Bacillales</taxon>
        <taxon>Paenibacillaceae</taxon>
        <taxon>Paenibacillus</taxon>
    </lineage>
</organism>
<evidence type="ECO:0000313" key="5">
    <source>
        <dbReference type="EMBL" id="RRJ66160.1"/>
    </source>
</evidence>
<dbReference type="InterPro" id="IPR018062">
    <property type="entry name" value="HTH_AraC-typ_CS"/>
</dbReference>
<dbReference type="RefSeq" id="WP_128633950.1">
    <property type="nucleotide sequence ID" value="NZ_RRCN01000001.1"/>
</dbReference>
<keyword evidence="6" id="KW-1185">Reference proteome</keyword>
<evidence type="ECO:0000256" key="2">
    <source>
        <dbReference type="ARBA" id="ARBA00023125"/>
    </source>
</evidence>
<accession>A0A3P3U7E1</accession>
<protein>
    <submittedName>
        <fullName evidence="5">AraC family transcriptional regulator</fullName>
    </submittedName>
</protein>
<reference evidence="5 6" key="1">
    <citation type="submission" date="2018-11" db="EMBL/GenBank/DDBJ databases">
        <title>Genome sequencing of Paenibacillus sp. KCOM 3021 (= ChDC PVNT-B20).</title>
        <authorList>
            <person name="Kook J.-K."/>
            <person name="Park S.-N."/>
            <person name="Lim Y.K."/>
        </authorList>
    </citation>
    <scope>NUCLEOTIDE SEQUENCE [LARGE SCALE GENOMIC DNA]</scope>
    <source>
        <strain evidence="5 6">KCOM 3021</strain>
    </source>
</reference>
<keyword evidence="3" id="KW-0804">Transcription</keyword>
<evidence type="ECO:0000313" key="6">
    <source>
        <dbReference type="Proteomes" id="UP000267017"/>
    </source>
</evidence>
<dbReference type="InterPro" id="IPR009057">
    <property type="entry name" value="Homeodomain-like_sf"/>
</dbReference>
<dbReference type="GO" id="GO:0003700">
    <property type="term" value="F:DNA-binding transcription factor activity"/>
    <property type="evidence" value="ECO:0007669"/>
    <property type="project" value="InterPro"/>
</dbReference>
<sequence length="276" mass="31878">MNLKNVFPYIHYCNSRSPIDPRKLRSLITRTLQHHELILVTGGKGRFIVDNRSHSVQEGTLCYIRPDVLHTIEFDAREPISCLTVHFSYASIRFDDGAWSVGNEVHPLPLQDAQMLKNGYQIADTFKKLVDSWDSKRPGYELISKAYLLQLLFEISQHRQKQNENHAVSLKIEKVIEYMHQHIGQRVTLAELAELVHLSTYYLSRAFKNTTGYSVIEYFNKIKVDKAKELLAEGNKKVKEVARELGFADEFYFSRIFKRTEGISPSEYCGKIVHGV</sequence>
<keyword evidence="1" id="KW-0805">Transcription regulation</keyword>
<proteinExistence type="predicted"/>
<dbReference type="PROSITE" id="PS00041">
    <property type="entry name" value="HTH_ARAC_FAMILY_1"/>
    <property type="match status" value="1"/>
</dbReference>
<evidence type="ECO:0000259" key="4">
    <source>
        <dbReference type="PROSITE" id="PS01124"/>
    </source>
</evidence>
<dbReference type="Pfam" id="PF02311">
    <property type="entry name" value="AraC_binding"/>
    <property type="match status" value="1"/>
</dbReference>
<evidence type="ECO:0000256" key="1">
    <source>
        <dbReference type="ARBA" id="ARBA00023015"/>
    </source>
</evidence>
<dbReference type="PANTHER" id="PTHR43280:SF28">
    <property type="entry name" value="HTH-TYPE TRANSCRIPTIONAL ACTIVATOR RHAS"/>
    <property type="match status" value="1"/>
</dbReference>
<dbReference type="Gene3D" id="2.60.120.10">
    <property type="entry name" value="Jelly Rolls"/>
    <property type="match status" value="1"/>
</dbReference>
<dbReference type="SUPFAM" id="SSF51215">
    <property type="entry name" value="Regulatory protein AraC"/>
    <property type="match status" value="1"/>
</dbReference>
<dbReference type="InterPro" id="IPR037923">
    <property type="entry name" value="HTH-like"/>
</dbReference>
<dbReference type="InterPro" id="IPR003313">
    <property type="entry name" value="AraC-bd"/>
</dbReference>
<dbReference type="Proteomes" id="UP000267017">
    <property type="component" value="Unassembled WGS sequence"/>
</dbReference>
<feature type="domain" description="HTH araC/xylS-type" evidence="4">
    <location>
        <begin position="173"/>
        <end position="271"/>
    </location>
</feature>
<dbReference type="PRINTS" id="PR00032">
    <property type="entry name" value="HTHARAC"/>
</dbReference>
<evidence type="ECO:0000256" key="3">
    <source>
        <dbReference type="ARBA" id="ARBA00023163"/>
    </source>
</evidence>
<dbReference type="PROSITE" id="PS01124">
    <property type="entry name" value="HTH_ARAC_FAMILY_2"/>
    <property type="match status" value="1"/>
</dbReference>
<gene>
    <name evidence="5" type="ORF">EHV15_27025</name>
</gene>
<dbReference type="GO" id="GO:0043565">
    <property type="term" value="F:sequence-specific DNA binding"/>
    <property type="evidence" value="ECO:0007669"/>
    <property type="project" value="InterPro"/>
</dbReference>
<dbReference type="OrthoDB" id="9807321at2"/>
<name>A0A3P3U7E1_9BACL</name>
<dbReference type="AlphaFoldDB" id="A0A3P3U7E1"/>
<dbReference type="InterPro" id="IPR018060">
    <property type="entry name" value="HTH_AraC"/>
</dbReference>
<dbReference type="Gene3D" id="1.10.10.60">
    <property type="entry name" value="Homeodomain-like"/>
    <property type="match status" value="2"/>
</dbReference>
<dbReference type="SMART" id="SM00342">
    <property type="entry name" value="HTH_ARAC"/>
    <property type="match status" value="1"/>
</dbReference>